<dbReference type="PANTHER" id="PTHR11362:SF148">
    <property type="entry name" value="CARBOXYPEPTIDASE Y INHIBITOR"/>
    <property type="match status" value="1"/>
</dbReference>
<evidence type="ECO:0000313" key="3">
    <source>
        <dbReference type="Proteomes" id="UP000443090"/>
    </source>
</evidence>
<feature type="chain" id="PRO_5034688714" evidence="1">
    <location>
        <begin position="23"/>
        <end position="239"/>
    </location>
</feature>
<dbReference type="Gene3D" id="3.90.280.10">
    <property type="entry name" value="PEBP-like"/>
    <property type="match status" value="1"/>
</dbReference>
<sequence length="239" mass="26459">MQLTSLPSILLLVASILTPSLAIPTDQTILSPSKESTTNSKSDRLDKVRHALKKASIIPDIVDDFHPKCFILPTYGHGKLAQAVFPGTKLKVSRTKERPSLRVYCPDMKSTTGLTIALTDPDAPSRGNPKWSEMCHWIAPVSEAVQLLESASDFAPNFEFNINTEKVEDLIKYKAPGPPPGTGYHRYVFILLEGSNTNLTLPETRQHWGTGKEGHGIRDWAKREGLVVVGGNYFEEKHN</sequence>
<reference evidence="2 3" key="1">
    <citation type="submission" date="2018-05" db="EMBL/GenBank/DDBJ databases">
        <title>Genome sequencing and assembly of the regulated plant pathogen Lachnellula willkommii and related sister species for the development of diagnostic species identification markers.</title>
        <authorList>
            <person name="Giroux E."/>
            <person name="Bilodeau G."/>
        </authorList>
    </citation>
    <scope>NUCLEOTIDE SEQUENCE [LARGE SCALE GENOMIC DNA]</scope>
    <source>
        <strain evidence="2 3">CBS 160.35</strain>
    </source>
</reference>
<keyword evidence="1" id="KW-0732">Signal</keyword>
<dbReference type="Pfam" id="PF01161">
    <property type="entry name" value="PBP"/>
    <property type="match status" value="1"/>
</dbReference>
<evidence type="ECO:0000256" key="1">
    <source>
        <dbReference type="SAM" id="SignalP"/>
    </source>
</evidence>
<dbReference type="InterPro" id="IPR036610">
    <property type="entry name" value="PEBP-like_sf"/>
</dbReference>
<evidence type="ECO:0000313" key="2">
    <source>
        <dbReference type="EMBL" id="TVY33561.1"/>
    </source>
</evidence>
<dbReference type="InterPro" id="IPR035810">
    <property type="entry name" value="PEBP_euk"/>
</dbReference>
<comment type="caution">
    <text evidence="2">The sequence shown here is derived from an EMBL/GenBank/DDBJ whole genome shotgun (WGS) entry which is preliminary data.</text>
</comment>
<dbReference type="PANTHER" id="PTHR11362">
    <property type="entry name" value="PHOSPHATIDYLETHANOLAMINE-BINDING PROTEIN"/>
    <property type="match status" value="1"/>
</dbReference>
<dbReference type="GO" id="GO:0030414">
    <property type="term" value="F:peptidase inhibitor activity"/>
    <property type="evidence" value="ECO:0007669"/>
    <property type="project" value="TreeGrafter"/>
</dbReference>
<protein>
    <submittedName>
        <fullName evidence="2">Carboxypeptidase Y inhibitor</fullName>
    </submittedName>
</protein>
<dbReference type="EMBL" id="QGMI01001362">
    <property type="protein sequence ID" value="TVY33561.1"/>
    <property type="molecule type" value="Genomic_DNA"/>
</dbReference>
<dbReference type="InterPro" id="IPR008914">
    <property type="entry name" value="PEBP"/>
</dbReference>
<dbReference type="GO" id="GO:0030162">
    <property type="term" value="P:regulation of proteolysis"/>
    <property type="evidence" value="ECO:0007669"/>
    <property type="project" value="TreeGrafter"/>
</dbReference>
<dbReference type="SUPFAM" id="SSF49777">
    <property type="entry name" value="PEBP-like"/>
    <property type="match status" value="1"/>
</dbReference>
<dbReference type="CDD" id="cd00866">
    <property type="entry name" value="PEBP_euk"/>
    <property type="match status" value="1"/>
</dbReference>
<gene>
    <name evidence="2" type="primary">TFS1_0</name>
    <name evidence="2" type="ORF">LOCC1_G007533</name>
</gene>
<accession>A0A8H8RG13</accession>
<dbReference type="AlphaFoldDB" id="A0A8H8RG13"/>
<dbReference type="GO" id="GO:0005543">
    <property type="term" value="F:phospholipid binding"/>
    <property type="evidence" value="ECO:0007669"/>
    <property type="project" value="TreeGrafter"/>
</dbReference>
<proteinExistence type="predicted"/>
<organism evidence="2 3">
    <name type="scientific">Lachnellula occidentalis</name>
    <dbReference type="NCBI Taxonomy" id="215460"/>
    <lineage>
        <taxon>Eukaryota</taxon>
        <taxon>Fungi</taxon>
        <taxon>Dikarya</taxon>
        <taxon>Ascomycota</taxon>
        <taxon>Pezizomycotina</taxon>
        <taxon>Leotiomycetes</taxon>
        <taxon>Helotiales</taxon>
        <taxon>Lachnaceae</taxon>
        <taxon>Lachnellula</taxon>
    </lineage>
</organism>
<dbReference type="GO" id="GO:0046578">
    <property type="term" value="P:regulation of Ras protein signal transduction"/>
    <property type="evidence" value="ECO:0007669"/>
    <property type="project" value="TreeGrafter"/>
</dbReference>
<dbReference type="OrthoDB" id="2506647at2759"/>
<dbReference type="Proteomes" id="UP000443090">
    <property type="component" value="Unassembled WGS sequence"/>
</dbReference>
<keyword evidence="3" id="KW-1185">Reference proteome</keyword>
<feature type="signal peptide" evidence="1">
    <location>
        <begin position="1"/>
        <end position="22"/>
    </location>
</feature>
<name>A0A8H8RG13_9HELO</name>